<dbReference type="Proteomes" id="UP000239430">
    <property type="component" value="Unassembled WGS sequence"/>
</dbReference>
<reference evidence="1 2" key="1">
    <citation type="submission" date="2018-03" db="EMBL/GenBank/DDBJ databases">
        <title>Genome sequence of Moorella stamsii DSM 26217.</title>
        <authorList>
            <person name="Poehlein A."/>
            <person name="Daniel R."/>
        </authorList>
    </citation>
    <scope>NUCLEOTIDE SEQUENCE [LARGE SCALE GENOMIC DNA]</scope>
    <source>
        <strain evidence="2">DSM 26217</strain>
    </source>
</reference>
<evidence type="ECO:0000313" key="1">
    <source>
        <dbReference type="EMBL" id="PRR69627.1"/>
    </source>
</evidence>
<protein>
    <submittedName>
        <fullName evidence="1">Uncharacterized protein</fullName>
    </submittedName>
</protein>
<organism evidence="1 2">
    <name type="scientific">Neomoorella stamsii</name>
    <dbReference type="NCBI Taxonomy" id="1266720"/>
    <lineage>
        <taxon>Bacteria</taxon>
        <taxon>Bacillati</taxon>
        <taxon>Bacillota</taxon>
        <taxon>Clostridia</taxon>
        <taxon>Neomoorellales</taxon>
        <taxon>Neomoorellaceae</taxon>
        <taxon>Neomoorella</taxon>
    </lineage>
</organism>
<dbReference type="RefSeq" id="WP_054936990.1">
    <property type="nucleotide sequence ID" value="NZ_PVXL01000072.1"/>
</dbReference>
<dbReference type="EMBL" id="PVXL01000072">
    <property type="protein sequence ID" value="PRR69627.1"/>
    <property type="molecule type" value="Genomic_DNA"/>
</dbReference>
<evidence type="ECO:0000313" key="2">
    <source>
        <dbReference type="Proteomes" id="UP000239430"/>
    </source>
</evidence>
<sequence>MSTNVSLVKIENPTINLPVLVSPQEVIEVMQENLAGMTIQFDRVKIPSGGGVAFELPGGEVAKELVGVILDHYPVNAYWANKYSGSNNPPDCSALDGEHGEGNPGGLCAKCPYNQWGSAVDEAGNPGRGKACKNIRRVYILREGETFPILLALPPTSLGAFTDYMKRLVGRKPTPFYGCVTKVTLEKDKNAGGIVYSKAVFSKVADLPPEEKIAIKKYAETLKPIMRAVKIEAVDYTVEENIDQAYQGYSTPAAATGTDDAEPF</sequence>
<proteinExistence type="predicted"/>
<comment type="caution">
    <text evidence="1">The sequence shown here is derived from an EMBL/GenBank/DDBJ whole genome shotgun (WGS) entry which is preliminary data.</text>
</comment>
<dbReference type="AlphaFoldDB" id="A0A9X7J0G3"/>
<gene>
    <name evidence="1" type="ORF">MOST_30490</name>
</gene>
<keyword evidence="2" id="KW-1185">Reference proteome</keyword>
<accession>A0A9X7J0G3</accession>
<name>A0A9X7J0G3_9FIRM</name>